<evidence type="ECO:0000313" key="1">
    <source>
        <dbReference type="EMBL" id="SNT33381.1"/>
    </source>
</evidence>
<dbReference type="RefSeq" id="WP_089401608.1">
    <property type="nucleotide sequence ID" value="NZ_FZOT01000026.1"/>
</dbReference>
<evidence type="ECO:0000313" key="2">
    <source>
        <dbReference type="Proteomes" id="UP000198284"/>
    </source>
</evidence>
<accession>A0A239LSG2</accession>
<name>A0A239LSG2_9BURK</name>
<protein>
    <recommendedName>
        <fullName evidence="3">DUF551 domain-containing protein</fullName>
    </recommendedName>
</protein>
<dbReference type="AlphaFoldDB" id="A0A239LSG2"/>
<organism evidence="1 2">
    <name type="scientific">Noviherbaspirillum humi</name>
    <dbReference type="NCBI Taxonomy" id="1688639"/>
    <lineage>
        <taxon>Bacteria</taxon>
        <taxon>Pseudomonadati</taxon>
        <taxon>Pseudomonadota</taxon>
        <taxon>Betaproteobacteria</taxon>
        <taxon>Burkholderiales</taxon>
        <taxon>Oxalobacteraceae</taxon>
        <taxon>Noviherbaspirillum</taxon>
    </lineage>
</organism>
<dbReference type="EMBL" id="FZOT01000026">
    <property type="protein sequence ID" value="SNT33381.1"/>
    <property type="molecule type" value="Genomic_DNA"/>
</dbReference>
<dbReference type="OrthoDB" id="9135615at2"/>
<keyword evidence="2" id="KW-1185">Reference proteome</keyword>
<dbReference type="Proteomes" id="UP000198284">
    <property type="component" value="Unassembled WGS sequence"/>
</dbReference>
<gene>
    <name evidence="1" type="ORF">SAMN06265795_12619</name>
</gene>
<proteinExistence type="predicted"/>
<evidence type="ECO:0008006" key="3">
    <source>
        <dbReference type="Google" id="ProtNLM"/>
    </source>
</evidence>
<sequence length="61" mass="7204">MVYWHKLPDQLPDVDTTVMIYTPDANEPVWMGWFDGEIWREVGSARVYPTHWAELLEGPKE</sequence>
<reference evidence="1 2" key="1">
    <citation type="submission" date="2017-06" db="EMBL/GenBank/DDBJ databases">
        <authorList>
            <person name="Kim H.J."/>
            <person name="Triplett B.A."/>
        </authorList>
    </citation>
    <scope>NUCLEOTIDE SEQUENCE [LARGE SCALE GENOMIC DNA]</scope>
    <source>
        <strain evidence="1 2">U15</strain>
    </source>
</reference>